<keyword evidence="5" id="KW-0833">Ubl conjugation pathway</keyword>
<dbReference type="PANTHER" id="PTHR21646:SF24">
    <property type="entry name" value="UBIQUITIN CARBOXYL-TERMINAL HYDROLASE"/>
    <property type="match status" value="1"/>
</dbReference>
<dbReference type="InterPro" id="IPR001394">
    <property type="entry name" value="Peptidase_C19_UCH"/>
</dbReference>
<feature type="region of interest" description="Disordered" evidence="8">
    <location>
        <begin position="1361"/>
        <end position="1403"/>
    </location>
</feature>
<dbReference type="PROSITE" id="PS51283">
    <property type="entry name" value="DUSP"/>
    <property type="match status" value="1"/>
</dbReference>
<dbReference type="SUPFAM" id="SSF54001">
    <property type="entry name" value="Cysteine proteinases"/>
    <property type="match status" value="1"/>
</dbReference>
<evidence type="ECO:0000259" key="9">
    <source>
        <dbReference type="PROSITE" id="PS50235"/>
    </source>
</evidence>
<evidence type="ECO:0000259" key="10">
    <source>
        <dbReference type="PROSITE" id="PS51283"/>
    </source>
</evidence>
<comment type="caution">
    <text evidence="11">The sequence shown here is derived from an EMBL/GenBank/DDBJ whole genome shotgun (WGS) entry which is preliminary data.</text>
</comment>
<dbReference type="Gene3D" id="3.30.2230.10">
    <property type="entry name" value="DUSP-like"/>
    <property type="match status" value="1"/>
</dbReference>
<accession>A0A8J4GLT9</accession>
<feature type="region of interest" description="Disordered" evidence="8">
    <location>
        <begin position="1457"/>
        <end position="1506"/>
    </location>
</feature>
<feature type="region of interest" description="Disordered" evidence="8">
    <location>
        <begin position="230"/>
        <end position="263"/>
    </location>
</feature>
<feature type="region of interest" description="Disordered" evidence="8">
    <location>
        <begin position="328"/>
        <end position="434"/>
    </location>
</feature>
<feature type="domain" description="USP" evidence="9">
    <location>
        <begin position="439"/>
        <end position="1328"/>
    </location>
</feature>
<dbReference type="InterPro" id="IPR050185">
    <property type="entry name" value="Ub_carboxyl-term_hydrolase"/>
</dbReference>
<feature type="compositionally biased region" description="Polar residues" evidence="8">
    <location>
        <begin position="408"/>
        <end position="422"/>
    </location>
</feature>
<evidence type="ECO:0000313" key="12">
    <source>
        <dbReference type="Proteomes" id="UP000722791"/>
    </source>
</evidence>
<keyword evidence="4" id="KW-0645">Protease</keyword>
<dbReference type="GO" id="GO:0004843">
    <property type="term" value="F:cysteine-type deubiquitinase activity"/>
    <property type="evidence" value="ECO:0007669"/>
    <property type="project" value="UniProtKB-EC"/>
</dbReference>
<sequence>MTVAAHSEASEIDALEKNASWTVGSIGYLVSTAWWNIWVQYSSYTGPRAASAASLLLLPGGSGPRPGPISNTDLLPKGYSAGKLQLPGATAPQGQTMPNPEAIPLRPGLVEQRDFVAVSPATWQRLHSTYGGGPAIARRVVTEAAPGTSGGRDAAGRWSRLTLYPLRLEVMYKAKDGSERSTIVSIDPEASLAALKARACSALGVSESEVTLWDYTGSRPVRYLEAVTTTSTGGSVPKGGEDGRTAAQAPADGAANRAGSGGGMDVDCVAMPTRGAEAEKSQATALGKASAKDGIMDQPLREVPLMDGHLLGLRRRDAGVVSFDAGIEGGDDACGSDNDNDTGPAARGKEAGKKAAAPVRMSIAEEAAAAGVRRTSAGGSSRSDGGSGTGAPVPPAPARTGGGVTGLTFGNNRLGNQRSSWGASEDNVIQRDGQPPGLAGLSNLGNTCFMNSSLQCLVHAVPLMRAFLGGAYLQDLNRTNPLGMKGELAEAFGSLMEQLWRGGLSAVTPRSFKAKIGRFAPQFSGYAQHDSQEFLAFLLDGLHEDTNRIRNKPYIEERDQPGRPDEEVAAEAWANYRARNDSLVVDHFQGLFKSTVDCPQCGFNSVKFDPFMYLSLPLPESRRRVVEVVLVRTDGSELPCRMALELPSGATLLDLLRATAQVAGLPAEVVSNPEHHLLAARPLRGPSFANDELALLTDSRLRLADALDAGGSSTYSLRSSSNSPDSGLVVYHYPNAARGPRAEGLAPVIVHFKRPDSRRATSWSRGVWCGAPLVLFMPEDQPPYAPEQVSKVPIPPGNRSEWEISGDCPLAAALVEVLRPIQRLPIVMAPRAEQGAASAVPHTEVQAAASAEVGYSAKCPEEAETVPAPLGKSVIDSATVAGKDNGKEQRLPAEAVVPALVPMEEDAGLAGADEELRPGTPTWDGARGGAGASDGSSETPIRLCSSNGKVIVTGEQMEGVESLPKPAPALAVDAVPVSSASGLAGGAGGGYGDSSLHGTPGLAAHGAMEDNVEMAPLPAVIIAGPPEKADAADATGIRPPGVEPFDMWVGQRTWGADDGGAAAGAAAAGHRDAGATTAAPFTGPPFLLKLCNNKGDSMLWNLCCGTSEKDIKVEHNREFLLMFSDATGGVDGVPYAAELLDTPSEHPSLGEHRRRVASGPQPVSLDACMTTFLQPERLAESDAWYCPRCKSHVCADKKLDLWSLPEVLVVHLKRFSYTRYSRNKLDTRVDFPLHSLDLGPYVMRPQAVSPMYDLFAVSNHYGSLGGGHYTAYAKLPSPFPGSTVDAHGAAAEAPSADRWYCFDDSHVSSVAPEAVRSPAAYVLFYRRRAEAAKDPPDVEDLLESLKQQRAELQHQLASAAGLPADGPTAHAAGEGPGGGPDSGSDRQPEHDQDQDQGSRGAFLGSRRSCTLGVMGEVSIAAAAAAVQAARGQEGGALTTGDDEELVVEGRSMAAFSLGSRDPTAAGTYPHRRVGGSGGGGGVNSDSYGDATAAKEPASPTPMSVGNTYGDTAGLAATGGRSTNLYSGEFHYGGYGGNGAYDTNDYGGAGNSLAGHCDGAPIQPPGSPAESELDRNNADMSGLYQEVEEMDVVQDRNSGSDMASAGGNDQEADPDDVTGFGEDEDEV</sequence>
<evidence type="ECO:0000313" key="11">
    <source>
        <dbReference type="EMBL" id="GIM09818.1"/>
    </source>
</evidence>
<comment type="catalytic activity">
    <reaction evidence="1">
        <text>Thiol-dependent hydrolysis of ester, thioester, amide, peptide and isopeptide bonds formed by the C-terminal Gly of ubiquitin (a 76-residue protein attached to proteins as an intracellular targeting signal).</text>
        <dbReference type="EC" id="3.4.19.12"/>
    </reaction>
</comment>
<evidence type="ECO:0000256" key="1">
    <source>
        <dbReference type="ARBA" id="ARBA00000707"/>
    </source>
</evidence>
<dbReference type="PROSITE" id="PS00973">
    <property type="entry name" value="USP_2"/>
    <property type="match status" value="1"/>
</dbReference>
<protein>
    <recommendedName>
        <fullName evidence="3">ubiquitinyl hydrolase 1</fullName>
        <ecNumber evidence="3">3.4.19.12</ecNumber>
    </recommendedName>
</protein>
<evidence type="ECO:0000256" key="3">
    <source>
        <dbReference type="ARBA" id="ARBA00012759"/>
    </source>
</evidence>
<dbReference type="PROSITE" id="PS00972">
    <property type="entry name" value="USP_1"/>
    <property type="match status" value="1"/>
</dbReference>
<reference evidence="11" key="1">
    <citation type="journal article" date="2021" name="Proc. Natl. Acad. Sci. U.S.A.">
        <title>Three genomes in the algal genus Volvox reveal the fate of a haploid sex-determining region after a transition to homothallism.</title>
        <authorList>
            <person name="Yamamoto K."/>
            <person name="Hamaji T."/>
            <person name="Kawai-Toyooka H."/>
            <person name="Matsuzaki R."/>
            <person name="Takahashi F."/>
            <person name="Nishimura Y."/>
            <person name="Kawachi M."/>
            <person name="Noguchi H."/>
            <person name="Minakuchi Y."/>
            <person name="Umen J.G."/>
            <person name="Toyoda A."/>
            <person name="Nozaki H."/>
        </authorList>
    </citation>
    <scope>NUCLEOTIDE SEQUENCE</scope>
    <source>
        <strain evidence="11">NIES-3785</strain>
    </source>
</reference>
<evidence type="ECO:0000256" key="2">
    <source>
        <dbReference type="ARBA" id="ARBA00009085"/>
    </source>
</evidence>
<dbReference type="SMART" id="SM00695">
    <property type="entry name" value="DUSP"/>
    <property type="match status" value="1"/>
</dbReference>
<dbReference type="PROSITE" id="PS50235">
    <property type="entry name" value="USP_3"/>
    <property type="match status" value="1"/>
</dbReference>
<dbReference type="InterPro" id="IPR006615">
    <property type="entry name" value="Pept_C19_DUSP"/>
</dbReference>
<feature type="compositionally biased region" description="Basic and acidic residues" evidence="8">
    <location>
        <begin position="1383"/>
        <end position="1393"/>
    </location>
</feature>
<gene>
    <name evidence="11" type="ORF">Vretimale_13556</name>
</gene>
<dbReference type="EMBL" id="BNCQ01000032">
    <property type="protein sequence ID" value="GIM09818.1"/>
    <property type="molecule type" value="Genomic_DNA"/>
</dbReference>
<dbReference type="CDD" id="cd02674">
    <property type="entry name" value="Peptidase_C19R"/>
    <property type="match status" value="1"/>
</dbReference>
<dbReference type="PANTHER" id="PTHR21646">
    <property type="entry name" value="UBIQUITIN CARBOXYL-TERMINAL HYDROLASE"/>
    <property type="match status" value="1"/>
</dbReference>
<dbReference type="InterPro" id="IPR028889">
    <property type="entry name" value="USP"/>
</dbReference>
<evidence type="ECO:0000256" key="6">
    <source>
        <dbReference type="ARBA" id="ARBA00022801"/>
    </source>
</evidence>
<feature type="compositionally biased region" description="Acidic residues" evidence="8">
    <location>
        <begin position="1609"/>
        <end position="1626"/>
    </location>
</feature>
<feature type="compositionally biased region" description="Low complexity" evidence="8">
    <location>
        <begin position="367"/>
        <end position="384"/>
    </location>
</feature>
<organism evidence="11 12">
    <name type="scientific">Volvox reticuliferus</name>
    <dbReference type="NCBI Taxonomy" id="1737510"/>
    <lineage>
        <taxon>Eukaryota</taxon>
        <taxon>Viridiplantae</taxon>
        <taxon>Chlorophyta</taxon>
        <taxon>core chlorophytes</taxon>
        <taxon>Chlorophyceae</taxon>
        <taxon>CS clade</taxon>
        <taxon>Chlamydomonadales</taxon>
        <taxon>Volvocaceae</taxon>
        <taxon>Volvox</taxon>
    </lineage>
</organism>
<evidence type="ECO:0000256" key="4">
    <source>
        <dbReference type="ARBA" id="ARBA00022670"/>
    </source>
</evidence>
<dbReference type="Pfam" id="PF06337">
    <property type="entry name" value="DUSP"/>
    <property type="match status" value="1"/>
</dbReference>
<dbReference type="InterPro" id="IPR038765">
    <property type="entry name" value="Papain-like_cys_pep_sf"/>
</dbReference>
<dbReference type="SUPFAM" id="SSF143791">
    <property type="entry name" value="DUSP-like"/>
    <property type="match status" value="1"/>
</dbReference>
<evidence type="ECO:0000256" key="7">
    <source>
        <dbReference type="ARBA" id="ARBA00022807"/>
    </source>
</evidence>
<keyword evidence="7" id="KW-0788">Thiol protease</keyword>
<feature type="domain" description="DUSP" evidence="10">
    <location>
        <begin position="3"/>
        <end position="141"/>
    </location>
</feature>
<name>A0A8J4GLT9_9CHLO</name>
<comment type="similarity">
    <text evidence="2">Belongs to the peptidase C19 family.</text>
</comment>
<dbReference type="InterPro" id="IPR018200">
    <property type="entry name" value="USP_CS"/>
</dbReference>
<dbReference type="InterPro" id="IPR035927">
    <property type="entry name" value="DUSP-like_sf"/>
</dbReference>
<dbReference type="EC" id="3.4.19.12" evidence="3"/>
<evidence type="ECO:0000256" key="8">
    <source>
        <dbReference type="SAM" id="MobiDB-lite"/>
    </source>
</evidence>
<evidence type="ECO:0000256" key="5">
    <source>
        <dbReference type="ARBA" id="ARBA00022786"/>
    </source>
</evidence>
<dbReference type="Pfam" id="PF00443">
    <property type="entry name" value="UCH"/>
    <property type="match status" value="1"/>
</dbReference>
<dbReference type="GO" id="GO:0006508">
    <property type="term" value="P:proteolysis"/>
    <property type="evidence" value="ECO:0007669"/>
    <property type="project" value="UniProtKB-KW"/>
</dbReference>
<dbReference type="GO" id="GO:0016579">
    <property type="term" value="P:protein deubiquitination"/>
    <property type="evidence" value="ECO:0007669"/>
    <property type="project" value="InterPro"/>
</dbReference>
<feature type="region of interest" description="Disordered" evidence="8">
    <location>
        <begin position="911"/>
        <end position="942"/>
    </location>
</feature>
<dbReference type="Gene3D" id="3.90.70.10">
    <property type="entry name" value="Cysteine proteinases"/>
    <property type="match status" value="2"/>
</dbReference>
<feature type="region of interest" description="Disordered" evidence="8">
    <location>
        <begin position="1556"/>
        <end position="1626"/>
    </location>
</feature>
<keyword evidence="6" id="KW-0378">Hydrolase</keyword>
<proteinExistence type="inferred from homology"/>
<dbReference type="Proteomes" id="UP000722791">
    <property type="component" value="Unassembled WGS sequence"/>
</dbReference>